<dbReference type="SUPFAM" id="SSF56672">
    <property type="entry name" value="DNA/RNA polymerases"/>
    <property type="match status" value="1"/>
</dbReference>
<dbReference type="PROSITE" id="PS50878">
    <property type="entry name" value="RT_POL"/>
    <property type="match status" value="1"/>
</dbReference>
<dbReference type="Proteomes" id="UP001558713">
    <property type="component" value="Unassembled WGS sequence"/>
</dbReference>
<protein>
    <submittedName>
        <fullName evidence="2">RNA-directed DNA polymerase-like protein</fullName>
    </submittedName>
</protein>
<comment type="caution">
    <text evidence="2">The sequence shown here is derived from an EMBL/GenBank/DDBJ whole genome shotgun (WGS) entry which is preliminary data.</text>
</comment>
<dbReference type="PANTHER" id="PTHR24559:SF431">
    <property type="entry name" value="RNA-DIRECTED DNA POLYMERASE HOMOLOG"/>
    <property type="match status" value="1"/>
</dbReference>
<evidence type="ECO:0000259" key="1">
    <source>
        <dbReference type="PROSITE" id="PS50878"/>
    </source>
</evidence>
<gene>
    <name evidence="2" type="ORF">V5N11_003019</name>
</gene>
<dbReference type="InterPro" id="IPR000477">
    <property type="entry name" value="RT_dom"/>
</dbReference>
<reference evidence="2 3" key="1">
    <citation type="submission" date="2024-04" db="EMBL/GenBank/DDBJ databases">
        <title>Genome assembly C_amara_ONT_v2.</title>
        <authorList>
            <person name="Yant L."/>
            <person name="Moore C."/>
            <person name="Slenker M."/>
        </authorList>
    </citation>
    <scope>NUCLEOTIDE SEQUENCE [LARGE SCALE GENOMIC DNA]</scope>
    <source>
        <tissue evidence="2">Leaf</tissue>
    </source>
</reference>
<dbReference type="Gene3D" id="3.10.10.10">
    <property type="entry name" value="HIV Type 1 Reverse Transcriptase, subunit A, domain 1"/>
    <property type="match status" value="1"/>
</dbReference>
<feature type="domain" description="Reverse transcriptase" evidence="1">
    <location>
        <begin position="46"/>
        <end position="225"/>
    </location>
</feature>
<dbReference type="CDD" id="cd01647">
    <property type="entry name" value="RT_LTR"/>
    <property type="match status" value="1"/>
</dbReference>
<dbReference type="Pfam" id="PF00078">
    <property type="entry name" value="RVT_1"/>
    <property type="match status" value="1"/>
</dbReference>
<organism evidence="2 3">
    <name type="scientific">Cardamine amara subsp. amara</name>
    <dbReference type="NCBI Taxonomy" id="228776"/>
    <lineage>
        <taxon>Eukaryota</taxon>
        <taxon>Viridiplantae</taxon>
        <taxon>Streptophyta</taxon>
        <taxon>Embryophyta</taxon>
        <taxon>Tracheophyta</taxon>
        <taxon>Spermatophyta</taxon>
        <taxon>Magnoliopsida</taxon>
        <taxon>eudicotyledons</taxon>
        <taxon>Gunneridae</taxon>
        <taxon>Pentapetalae</taxon>
        <taxon>rosids</taxon>
        <taxon>malvids</taxon>
        <taxon>Brassicales</taxon>
        <taxon>Brassicaceae</taxon>
        <taxon>Cardamineae</taxon>
        <taxon>Cardamine</taxon>
    </lineage>
</organism>
<dbReference type="InterPro" id="IPR043128">
    <property type="entry name" value="Rev_trsase/Diguanyl_cyclase"/>
</dbReference>
<keyword evidence="3" id="KW-1185">Reference proteome</keyword>
<accession>A0ABD0ZWF2</accession>
<dbReference type="EMBL" id="JBANAX010000659">
    <property type="protein sequence ID" value="KAL1198758.1"/>
    <property type="molecule type" value="Genomic_DNA"/>
</dbReference>
<sequence>MSGIDPAIISHELNVDQSFRTIKQKRMKFGPDRAKAISDKVDRLLKTGSIRKVKYPYWLANPVVVKKKNRKWRVCVDFTDINKICPDDSFSLLHIDRLVESTAGHELLSFMDSFSPYNQIRMNPDDQEKTSFITDKGIYCYIVMPFGLKNVGATYQRLINRMFDKKSGTTMKFYIDDLLVKSLKESEHIQRLDQCFKILNEYGMKLNPAKCTFSVPSREFLGEVLFFRCDLDQRGFKEISRVHLWSYYHETLRVASGI</sequence>
<evidence type="ECO:0000313" key="3">
    <source>
        <dbReference type="Proteomes" id="UP001558713"/>
    </source>
</evidence>
<dbReference type="InterPro" id="IPR053134">
    <property type="entry name" value="RNA-dir_DNA_polymerase"/>
</dbReference>
<dbReference type="PANTHER" id="PTHR24559">
    <property type="entry name" value="TRANSPOSON TY3-I GAG-POL POLYPROTEIN"/>
    <property type="match status" value="1"/>
</dbReference>
<proteinExistence type="predicted"/>
<dbReference type="AlphaFoldDB" id="A0ABD0ZWF2"/>
<dbReference type="Gene3D" id="3.30.70.270">
    <property type="match status" value="1"/>
</dbReference>
<evidence type="ECO:0000313" key="2">
    <source>
        <dbReference type="EMBL" id="KAL1198758.1"/>
    </source>
</evidence>
<dbReference type="InterPro" id="IPR043502">
    <property type="entry name" value="DNA/RNA_pol_sf"/>
</dbReference>
<name>A0ABD0ZWF2_CARAN</name>